<dbReference type="EMBL" id="JAOAMV010000004">
    <property type="protein sequence ID" value="MCT2559002.1"/>
    <property type="molecule type" value="Genomic_DNA"/>
</dbReference>
<proteinExistence type="predicted"/>
<feature type="transmembrane region" description="Helical" evidence="1">
    <location>
        <begin position="181"/>
        <end position="198"/>
    </location>
</feature>
<keyword evidence="3" id="KW-1185">Reference proteome</keyword>
<keyword evidence="1" id="KW-0812">Transmembrane</keyword>
<reference evidence="2" key="1">
    <citation type="submission" date="2022-09" db="EMBL/GenBank/DDBJ databases">
        <title>The genome sequence of Tsuneonella sp. YG55.</title>
        <authorList>
            <person name="Liu Y."/>
        </authorList>
    </citation>
    <scope>NUCLEOTIDE SEQUENCE</scope>
    <source>
        <strain evidence="2">YG55</strain>
    </source>
</reference>
<feature type="transmembrane region" description="Helical" evidence="1">
    <location>
        <begin position="101"/>
        <end position="117"/>
    </location>
</feature>
<keyword evidence="1" id="KW-0472">Membrane</keyword>
<sequence>MTEADTQSRDWSQLPWLLAATGLVAGLLIDLVGGGEGPGTKVGWQAAASALFFFAPVAFGFTVERDRWKEPLAFAAIVGLVMAGLAWRAVGAGDAIADPEYGFLAGLIATGLALPLFQCDFHRTRWATPYERVHRNVWNDAICGAGSLAFLGASWLLLLLLSELFQLLKVDFLEELLREGWFGWSFSGAAFGAALGTLRNEIGIIGTLRNVVMVVLSILAVPLAAGLAVFLVAMIVSGPDVLWEATRRATPILLLCAAGAWVLANAILREGDAAMSGNRVLRVAGQALALSILPLTVFAAISMGTRIAQHGLSPERLWGLVAIAVATAYGLAWFVAVMRGWRGDWQGNLRRANLHLAVLISGVALLLALPILDFGAIAARQQLARLDSGAVAVDKFDFDALQTRFGAAGRKAVAKLAKSSNPAIEKRARLAIRDAKLIEEHRARARIDPDAPVEVDFRFDDPELRAKVNEQVGRQRWFCRGGCVALDLGSDGATRQVALVAGDGVHRLALDPSGKELTPPPPLPPAQIRDISSAKVEVRERTLRQIYVDGAPVGEPFE</sequence>
<feature type="transmembrane region" description="Helical" evidence="1">
    <location>
        <begin position="317"/>
        <end position="341"/>
    </location>
</feature>
<keyword evidence="1" id="KW-1133">Transmembrane helix</keyword>
<accession>A0A9X2W0X4</accession>
<feature type="transmembrane region" description="Helical" evidence="1">
    <location>
        <begin position="14"/>
        <end position="32"/>
    </location>
</feature>
<organism evidence="2 3">
    <name type="scientific">Tsuneonella litorea</name>
    <dbReference type="NCBI Taxonomy" id="2976475"/>
    <lineage>
        <taxon>Bacteria</taxon>
        <taxon>Pseudomonadati</taxon>
        <taxon>Pseudomonadota</taxon>
        <taxon>Alphaproteobacteria</taxon>
        <taxon>Sphingomonadales</taxon>
        <taxon>Erythrobacteraceae</taxon>
        <taxon>Tsuneonella</taxon>
    </lineage>
</organism>
<feature type="transmembrane region" description="Helical" evidence="1">
    <location>
        <begin position="210"/>
        <end position="237"/>
    </location>
</feature>
<evidence type="ECO:0000313" key="3">
    <source>
        <dbReference type="Proteomes" id="UP001142648"/>
    </source>
</evidence>
<feature type="transmembrane region" description="Helical" evidence="1">
    <location>
        <begin position="72"/>
        <end position="89"/>
    </location>
</feature>
<dbReference type="Proteomes" id="UP001142648">
    <property type="component" value="Unassembled WGS sequence"/>
</dbReference>
<dbReference type="AlphaFoldDB" id="A0A9X2W0X4"/>
<comment type="caution">
    <text evidence="2">The sequence shown here is derived from an EMBL/GenBank/DDBJ whole genome shotgun (WGS) entry which is preliminary data.</text>
</comment>
<protein>
    <submittedName>
        <fullName evidence="2">DUF4153 domain-containing protein</fullName>
    </submittedName>
</protein>
<evidence type="ECO:0000313" key="2">
    <source>
        <dbReference type="EMBL" id="MCT2559002.1"/>
    </source>
</evidence>
<evidence type="ECO:0000256" key="1">
    <source>
        <dbReference type="SAM" id="Phobius"/>
    </source>
</evidence>
<gene>
    <name evidence="2" type="ORF">N0B51_08415</name>
</gene>
<feature type="transmembrane region" description="Helical" evidence="1">
    <location>
        <begin position="44"/>
        <end position="63"/>
    </location>
</feature>
<name>A0A9X2W0X4_9SPHN</name>
<feature type="transmembrane region" description="Helical" evidence="1">
    <location>
        <begin position="249"/>
        <end position="268"/>
    </location>
</feature>
<dbReference type="InterPro" id="IPR025291">
    <property type="entry name" value="DUF4153"/>
</dbReference>
<feature type="transmembrane region" description="Helical" evidence="1">
    <location>
        <begin position="353"/>
        <end position="372"/>
    </location>
</feature>
<dbReference type="RefSeq" id="WP_259961878.1">
    <property type="nucleotide sequence ID" value="NZ_JAOAMV010000004.1"/>
</dbReference>
<feature type="transmembrane region" description="Helical" evidence="1">
    <location>
        <begin position="280"/>
        <end position="305"/>
    </location>
</feature>
<feature type="transmembrane region" description="Helical" evidence="1">
    <location>
        <begin position="137"/>
        <end position="161"/>
    </location>
</feature>
<dbReference type="Pfam" id="PF13687">
    <property type="entry name" value="DUF4153"/>
    <property type="match status" value="1"/>
</dbReference>